<keyword evidence="6" id="KW-0472">Membrane</keyword>
<dbReference type="CDD" id="cd03747">
    <property type="entry name" value="Ntn_PGA_like"/>
    <property type="match status" value="1"/>
</dbReference>
<reference evidence="7 8" key="1">
    <citation type="submission" date="2019-06" db="EMBL/GenBank/DDBJ databases">
        <authorList>
            <person name="Meng X."/>
        </authorList>
    </citation>
    <scope>NUCLEOTIDE SEQUENCE [LARGE SCALE GENOMIC DNA]</scope>
    <source>
        <strain evidence="7 8">M625</strain>
    </source>
</reference>
<dbReference type="Proteomes" id="UP000315540">
    <property type="component" value="Unassembled WGS sequence"/>
</dbReference>
<dbReference type="GO" id="GO:0046872">
    <property type="term" value="F:metal ion binding"/>
    <property type="evidence" value="ECO:0007669"/>
    <property type="project" value="UniProtKB-KW"/>
</dbReference>
<keyword evidence="3" id="KW-0865">Zymogen</keyword>
<dbReference type="EMBL" id="VFWZ01000001">
    <property type="protein sequence ID" value="TPN89219.1"/>
    <property type="molecule type" value="Genomic_DNA"/>
</dbReference>
<dbReference type="InterPro" id="IPR014395">
    <property type="entry name" value="Pen/GL7ACA/AHL_acylase"/>
</dbReference>
<comment type="caution">
    <text evidence="7">The sequence shown here is derived from an EMBL/GenBank/DDBJ whole genome shotgun (WGS) entry which is preliminary data.</text>
</comment>
<accession>A0A504JQS7</accession>
<evidence type="ECO:0000313" key="8">
    <source>
        <dbReference type="Proteomes" id="UP000315540"/>
    </source>
</evidence>
<dbReference type="GO" id="GO:0017000">
    <property type="term" value="P:antibiotic biosynthetic process"/>
    <property type="evidence" value="ECO:0007669"/>
    <property type="project" value="InterPro"/>
</dbReference>
<comment type="similarity">
    <text evidence="1">Belongs to the peptidase S45 family.</text>
</comment>
<keyword evidence="5" id="KW-0479">Metal-binding</keyword>
<dbReference type="InterPro" id="IPR043146">
    <property type="entry name" value="Penicillin_amidase_N_B-knob"/>
</dbReference>
<dbReference type="PIRSF" id="PIRSF001227">
    <property type="entry name" value="Pen_acylase"/>
    <property type="match status" value="1"/>
</dbReference>
<evidence type="ECO:0000256" key="1">
    <source>
        <dbReference type="ARBA" id="ARBA00006586"/>
    </source>
</evidence>
<evidence type="ECO:0000256" key="3">
    <source>
        <dbReference type="ARBA" id="ARBA00023145"/>
    </source>
</evidence>
<dbReference type="Gene3D" id="1.10.439.10">
    <property type="entry name" value="Penicillin Amidohydrolase, domain 1"/>
    <property type="match status" value="1"/>
</dbReference>
<gene>
    <name evidence="7" type="ORF">FHK87_03050</name>
</gene>
<dbReference type="InterPro" id="IPR023343">
    <property type="entry name" value="Penicillin_amidase_dom1"/>
</dbReference>
<dbReference type="Gene3D" id="3.60.20.10">
    <property type="entry name" value="Glutamine Phosphoribosylpyrophosphate, subunit 1, domain 1"/>
    <property type="match status" value="1"/>
</dbReference>
<dbReference type="InterPro" id="IPR043147">
    <property type="entry name" value="Penicillin_amidase_A-knob"/>
</dbReference>
<feature type="binding site" evidence="5">
    <location>
        <position position="193"/>
    </location>
    <ligand>
        <name>Ca(2+)</name>
        <dbReference type="ChEBI" id="CHEBI:29108"/>
    </ligand>
</feature>
<evidence type="ECO:0000313" key="7">
    <source>
        <dbReference type="EMBL" id="TPN89219.1"/>
    </source>
</evidence>
<evidence type="ECO:0000256" key="4">
    <source>
        <dbReference type="PIRSR" id="PIRSR001227-1"/>
    </source>
</evidence>
<dbReference type="InterPro" id="IPR002692">
    <property type="entry name" value="S45"/>
</dbReference>
<feature type="transmembrane region" description="Helical" evidence="6">
    <location>
        <begin position="12"/>
        <end position="31"/>
    </location>
</feature>
<dbReference type="InterPro" id="IPR029055">
    <property type="entry name" value="Ntn_hydrolases_N"/>
</dbReference>
<feature type="active site" description="Nucleophile" evidence="4">
    <location>
        <position position="257"/>
    </location>
</feature>
<dbReference type="GO" id="GO:0016811">
    <property type="term" value="F:hydrolase activity, acting on carbon-nitrogen (but not peptide) bonds, in linear amides"/>
    <property type="evidence" value="ECO:0007669"/>
    <property type="project" value="InterPro"/>
</dbReference>
<evidence type="ECO:0000256" key="2">
    <source>
        <dbReference type="ARBA" id="ARBA00022801"/>
    </source>
</evidence>
<dbReference type="PANTHER" id="PTHR34218">
    <property type="entry name" value="PEPTIDASE S45 PENICILLIN AMIDASE"/>
    <property type="match status" value="1"/>
</dbReference>
<dbReference type="Gene3D" id="1.10.1400.10">
    <property type="match status" value="1"/>
</dbReference>
<evidence type="ECO:0000256" key="5">
    <source>
        <dbReference type="PIRSR" id="PIRSR001227-2"/>
    </source>
</evidence>
<keyword evidence="8" id="KW-1185">Reference proteome</keyword>
<protein>
    <submittedName>
        <fullName evidence="7">Penicillin acylase family protein</fullName>
    </submittedName>
</protein>
<proteinExistence type="inferred from homology"/>
<feature type="binding site" evidence="5">
    <location>
        <position position="330"/>
    </location>
    <ligand>
        <name>Ca(2+)</name>
        <dbReference type="ChEBI" id="CHEBI:29108"/>
    </ligand>
</feature>
<feature type="binding site" evidence="5">
    <location>
        <position position="333"/>
    </location>
    <ligand>
        <name>Ca(2+)</name>
        <dbReference type="ChEBI" id="CHEBI:29108"/>
    </ligand>
</feature>
<keyword evidence="5" id="KW-0106">Calcium</keyword>
<keyword evidence="2" id="KW-0378">Hydrolase</keyword>
<dbReference type="AlphaFoldDB" id="A0A504JQS7"/>
<dbReference type="Pfam" id="PF01804">
    <property type="entry name" value="Penicil_amidase"/>
    <property type="match status" value="1"/>
</dbReference>
<dbReference type="Gene3D" id="2.30.120.10">
    <property type="match status" value="1"/>
</dbReference>
<name>A0A504JQS7_9FLAO</name>
<dbReference type="PANTHER" id="PTHR34218:SF4">
    <property type="entry name" value="ACYL-HOMOSERINE LACTONE ACYLASE QUIP"/>
    <property type="match status" value="1"/>
</dbReference>
<dbReference type="RefSeq" id="WP_140589621.1">
    <property type="nucleotide sequence ID" value="NZ_VFWZ01000001.1"/>
</dbReference>
<keyword evidence="6" id="KW-1133">Transmembrane helix</keyword>
<keyword evidence="6" id="KW-0812">Transmembrane</keyword>
<comment type="cofactor">
    <cofactor evidence="5">
        <name>Ca(2+)</name>
        <dbReference type="ChEBI" id="CHEBI:29108"/>
    </cofactor>
    <text evidence="5">Binds 1 Ca(2+) ion per dimer.</text>
</comment>
<dbReference type="SUPFAM" id="SSF56235">
    <property type="entry name" value="N-terminal nucleophile aminohydrolases (Ntn hydrolases)"/>
    <property type="match status" value="1"/>
</dbReference>
<evidence type="ECO:0000256" key="6">
    <source>
        <dbReference type="SAM" id="Phobius"/>
    </source>
</evidence>
<dbReference type="OrthoDB" id="9759796at2"/>
<organism evidence="7 8">
    <name type="scientific">Aquimarina algicola</name>
    <dbReference type="NCBI Taxonomy" id="2589995"/>
    <lineage>
        <taxon>Bacteria</taxon>
        <taxon>Pseudomonadati</taxon>
        <taxon>Bacteroidota</taxon>
        <taxon>Flavobacteriia</taxon>
        <taxon>Flavobacteriales</taxon>
        <taxon>Flavobacteriaceae</taxon>
        <taxon>Aquimarina</taxon>
    </lineage>
</organism>
<sequence length="793" mass="91160">MLLKKKNRRRKVIKYFFLTLLLFITSIVVYVSNINNFKREGTFQISKNTAPIEIHRDENGIPYIIAENKADAIRGQGFVTAQDRLFQIEYFRRLIKGQLASVIGTSMLQSDIKMRVLNITQNSKNSYKYLDDTTKNFLQWYCEGFNEYLNVAEDEFPFELGLLNIEPIPLTPLDILNIIHFIGLTHGKNLDDEILSLNLSTQIDWKNDLFPYNINPDRKKPLPLPIDSLSIGFSEKSNVMSSSQLPSYLVTPPEFGSNNWAISASKSKSGKVIVCNDPHLDARLLPGIFHPVGIFCPEFKSVGLSIPGVPGLIVGRNEYVAFGVTNAYGDSQDLFIEKTEGDYYFKNNDKLPMKIRKEIIQIKDSTNVEIQVRSTAQGPILSDFEIFGVKTKDIVSLRWSQALSKNKSLGIERALEAKNVFEFRDALMEIDNMFFNFVIGDVEGNIAHQTTGLVPIRSNGQGAKPQFPDQLINDFIPKKEMPHSINPKKGWVGTANHDTRPDDYPYYYSSHFSPNYRYTRIQEILNKSDTFDANDLWELILDCKNKQAELLTPLFVAALHKKEHTRDLAMILDEWNYTDTIDERGAAVYNVLYTILCSLILNDELPDELEESFWNNGYYWMQRIDDFIVSDHQFIDNTATPERESLEDLIIEAGIQTKDYLTKKIGKNQDKWTWSEIHTVYFASPLRQKGIGKSILGFEEFPKNGSNQTINRGGYNKTNDLNFETAWFSTFRMVADLNDNEKMIGSLSGGTSSRVFHPYYKSQLKTWKEEKWVPYWISKERVLEYSKFKLVLD</sequence>